<name>A0A174FTX9_FLAPL</name>
<organism evidence="1 2">
    <name type="scientific">Flavonifractor plautii</name>
    <name type="common">Fusobacterium plautii</name>
    <dbReference type="NCBI Taxonomy" id="292800"/>
    <lineage>
        <taxon>Bacteria</taxon>
        <taxon>Bacillati</taxon>
        <taxon>Bacillota</taxon>
        <taxon>Clostridia</taxon>
        <taxon>Eubacteriales</taxon>
        <taxon>Oscillospiraceae</taxon>
        <taxon>Flavonifractor</taxon>
    </lineage>
</organism>
<evidence type="ECO:0000313" key="1">
    <source>
        <dbReference type="EMBL" id="CUO52947.1"/>
    </source>
</evidence>
<sequence>MENIIIRQRREVTAMGITRVRELCAQGYIDQSGVFRLKRCVGRYGPKEPCKTANPVITNRAA</sequence>
<dbReference type="AlphaFoldDB" id="A0A174FTX9"/>
<dbReference type="EMBL" id="CYZT01000109">
    <property type="protein sequence ID" value="CUO52947.1"/>
    <property type="molecule type" value="Genomic_DNA"/>
</dbReference>
<accession>A0A174FTX9</accession>
<gene>
    <name evidence="1" type="ORF">ERS852411_01697</name>
</gene>
<proteinExistence type="predicted"/>
<reference evidence="1 2" key="1">
    <citation type="submission" date="2015-09" db="EMBL/GenBank/DDBJ databases">
        <authorList>
            <consortium name="Pathogen Informatics"/>
        </authorList>
    </citation>
    <scope>NUCLEOTIDE SEQUENCE [LARGE SCALE GENOMIC DNA]</scope>
    <source>
        <strain evidence="1 2">2789STDY5608854</strain>
    </source>
</reference>
<evidence type="ECO:0000313" key="2">
    <source>
        <dbReference type="Proteomes" id="UP000095746"/>
    </source>
</evidence>
<dbReference type="RefSeq" id="WP_021632142.1">
    <property type="nucleotide sequence ID" value="NZ_JAJCIK010000003.1"/>
</dbReference>
<protein>
    <submittedName>
        <fullName evidence="1">Uncharacterized protein</fullName>
    </submittedName>
</protein>
<dbReference type="Proteomes" id="UP000095746">
    <property type="component" value="Unassembled WGS sequence"/>
</dbReference>